<feature type="coiled-coil region" evidence="1">
    <location>
        <begin position="63"/>
        <end position="97"/>
    </location>
</feature>
<evidence type="ECO:0000313" key="3">
    <source>
        <dbReference type="Proteomes" id="UP000030856"/>
    </source>
</evidence>
<accession>A0A0B0H396</accession>
<dbReference type="OrthoDB" id="15544at2"/>
<dbReference type="eggNOG" id="COG2433">
    <property type="taxonomic scope" value="Bacteria"/>
</dbReference>
<dbReference type="EMBL" id="JRAA01000002">
    <property type="protein sequence ID" value="KHF24693.1"/>
    <property type="molecule type" value="Genomic_DNA"/>
</dbReference>
<evidence type="ECO:0000256" key="1">
    <source>
        <dbReference type="SAM" id="Coils"/>
    </source>
</evidence>
<comment type="caution">
    <text evidence="2">The sequence shown here is derived from an EMBL/GenBank/DDBJ whole genome shotgun (WGS) entry which is preliminary data.</text>
</comment>
<organism evidence="2 3">
    <name type="scientific">Solemya velum gill symbiont</name>
    <dbReference type="NCBI Taxonomy" id="2340"/>
    <lineage>
        <taxon>Bacteria</taxon>
        <taxon>Pseudomonadati</taxon>
        <taxon>Pseudomonadota</taxon>
        <taxon>Gammaproteobacteria</taxon>
        <taxon>sulfur-oxidizing symbionts</taxon>
    </lineage>
</organism>
<reference evidence="2 3" key="1">
    <citation type="journal article" date="2014" name="BMC Genomics">
        <title>The genome of the intracellular bacterium of the coastal bivalve, Solemya velum: a blueprint for thriving in and out of symbiosis.</title>
        <authorList>
            <person name="Dmytrenko O."/>
            <person name="Russell S.L."/>
            <person name="Loo W.T."/>
            <person name="Fontanez K.M."/>
            <person name="Liao L."/>
            <person name="Roeselers G."/>
            <person name="Sharma R."/>
            <person name="Stewart F.J."/>
            <person name="Newton I.L."/>
            <person name="Woyke T."/>
            <person name="Wu D."/>
            <person name="Lang J.M."/>
            <person name="Eisen J.A."/>
            <person name="Cavanaugh C.M."/>
        </authorList>
    </citation>
    <scope>NUCLEOTIDE SEQUENCE [LARGE SCALE GENOMIC DNA]</scope>
    <source>
        <strain evidence="2 3">WH</strain>
    </source>
</reference>
<gene>
    <name evidence="2" type="primary">traB</name>
    <name evidence="2" type="ORF">JV46_02470</name>
</gene>
<evidence type="ECO:0000313" key="2">
    <source>
        <dbReference type="EMBL" id="KHF24693.1"/>
    </source>
</evidence>
<dbReference type="STRING" id="2340.JV46_02470"/>
<dbReference type="PATRIC" id="fig|2340.3.peg.1329"/>
<proteinExistence type="predicted"/>
<dbReference type="RefSeq" id="WP_043116935.1">
    <property type="nucleotide sequence ID" value="NZ_JRAA01000002.1"/>
</dbReference>
<keyword evidence="3" id="KW-1185">Reference proteome</keyword>
<dbReference type="Pfam" id="PF03743">
    <property type="entry name" value="TrbI"/>
    <property type="match status" value="1"/>
</dbReference>
<dbReference type="CDD" id="cd16430">
    <property type="entry name" value="TraB"/>
    <property type="match status" value="1"/>
</dbReference>
<dbReference type="Proteomes" id="UP000030856">
    <property type="component" value="Unassembled WGS sequence"/>
</dbReference>
<dbReference type="AlphaFoldDB" id="A0A0B0H396"/>
<keyword evidence="1" id="KW-0175">Coiled coil</keyword>
<dbReference type="InterPro" id="IPR005498">
    <property type="entry name" value="T4SS_VirB10/TraB/TrbI"/>
</dbReference>
<name>A0A0B0H396_SOVGS</name>
<sequence>MKAQWEQMSPNMKRGLSVAGIAGGLILMVMVFSPNPDDGSSSRNRQETIRHILTDTNTRDVGVDSLAANVKLLSERNEQLRREVERLRRDVDSGRLSPGSPSIPSEVNAELARLRAELDDVRAGGDSVAEGTNSRFEVPLSAMELPKEEKPLPSNPDDYFANAPLPDPLYQQPASGQGSRARDVPLPPITIRMIEPEVVAEPEVVVQEAPPLYLPAGSIISGTLITGLDAPTHESARREPFPALLRIQKEAILPNRFRADIKECFLIAAGYGDLSSERTYLRGETISCVREDGGVIETRLDSYAVGEDGKAGIRGRLVSKQGQLVAKSMMAGFLQGLAGAFDVNPVPTIQTGNAGDTQLYQQVMSQEALQGAAIKGTGKALDRVAKFYLDMAENMFPVIEVDAARKIEVIVTRGASLSLATSQGGGARR</sequence>
<protein>
    <submittedName>
        <fullName evidence="2">TraB pilus assembly protein</fullName>
    </submittedName>
</protein>